<dbReference type="Gene3D" id="3.10.580.10">
    <property type="entry name" value="CBS-domain"/>
    <property type="match status" value="1"/>
</dbReference>
<dbReference type="InterPro" id="IPR000644">
    <property type="entry name" value="CBS_dom"/>
</dbReference>
<dbReference type="GO" id="GO:1905941">
    <property type="term" value="P:positive regulation of gonad development"/>
    <property type="evidence" value="ECO:0007669"/>
    <property type="project" value="UniProtKB-ARBA"/>
</dbReference>
<comment type="similarity">
    <text evidence="2">Belongs to the ACDP family.</text>
</comment>
<dbReference type="GO" id="GO:0010960">
    <property type="term" value="P:magnesium ion homeostasis"/>
    <property type="evidence" value="ECO:0007669"/>
    <property type="project" value="InterPro"/>
</dbReference>
<reference evidence="9" key="1">
    <citation type="journal article" date="2019" name="bioRxiv">
        <title>The Genome of the Zebra Mussel, Dreissena polymorpha: A Resource for Invasive Species Research.</title>
        <authorList>
            <person name="McCartney M.A."/>
            <person name="Auch B."/>
            <person name="Kono T."/>
            <person name="Mallez S."/>
            <person name="Zhang Y."/>
            <person name="Obille A."/>
            <person name="Becker A."/>
            <person name="Abrahante J.E."/>
            <person name="Garbe J."/>
            <person name="Badalamenti J.P."/>
            <person name="Herman A."/>
            <person name="Mangelson H."/>
            <person name="Liachko I."/>
            <person name="Sullivan S."/>
            <person name="Sone E.D."/>
            <person name="Koren S."/>
            <person name="Silverstein K.A.T."/>
            <person name="Beckman K.B."/>
            <person name="Gohl D.M."/>
        </authorList>
    </citation>
    <scope>NUCLEOTIDE SEQUENCE</scope>
    <source>
        <strain evidence="9">Duluth1</strain>
        <tissue evidence="9">Whole animal</tissue>
    </source>
</reference>
<evidence type="ECO:0000256" key="2">
    <source>
        <dbReference type="ARBA" id="ARBA00010484"/>
    </source>
</evidence>
<dbReference type="InterPro" id="IPR046342">
    <property type="entry name" value="CBS_dom_sf"/>
</dbReference>
<dbReference type="InterPro" id="IPR045095">
    <property type="entry name" value="ACDP"/>
</dbReference>
<evidence type="ECO:0000313" key="9">
    <source>
        <dbReference type="EMBL" id="KAH3717017.1"/>
    </source>
</evidence>
<dbReference type="SUPFAM" id="SSF51206">
    <property type="entry name" value="cAMP-binding domain-like"/>
    <property type="match status" value="1"/>
</dbReference>
<dbReference type="CDD" id="cd04590">
    <property type="entry name" value="CBS_pair_CorC_HlyC_assoc"/>
    <property type="match status" value="1"/>
</dbReference>
<dbReference type="InterPro" id="IPR018490">
    <property type="entry name" value="cNMP-bd_dom_sf"/>
</dbReference>
<dbReference type="FunFam" id="3.10.580.10:FF:000006">
    <property type="entry name" value="DUF21 and CBS domain protein"/>
    <property type="match status" value="1"/>
</dbReference>
<comment type="subcellular location">
    <subcellularLocation>
        <location evidence="1">Membrane</location>
        <topology evidence="1">Multi-pass membrane protein</topology>
    </subcellularLocation>
</comment>
<keyword evidence="6" id="KW-0472">Membrane</keyword>
<evidence type="ECO:0000313" key="10">
    <source>
        <dbReference type="Proteomes" id="UP000828390"/>
    </source>
</evidence>
<dbReference type="Proteomes" id="UP000828390">
    <property type="component" value="Unassembled WGS sequence"/>
</dbReference>
<dbReference type="PANTHER" id="PTHR12064">
    <property type="entry name" value="METAL TRANSPORTER CNNM"/>
    <property type="match status" value="1"/>
</dbReference>
<evidence type="ECO:0000256" key="3">
    <source>
        <dbReference type="ARBA" id="ARBA00022692"/>
    </source>
</evidence>
<dbReference type="GO" id="GO:0032026">
    <property type="term" value="P:response to magnesium ion"/>
    <property type="evidence" value="ECO:0007669"/>
    <property type="project" value="UniProtKB-ARBA"/>
</dbReference>
<reference evidence="9" key="2">
    <citation type="submission" date="2020-11" db="EMBL/GenBank/DDBJ databases">
        <authorList>
            <person name="McCartney M.A."/>
            <person name="Auch B."/>
            <person name="Kono T."/>
            <person name="Mallez S."/>
            <person name="Becker A."/>
            <person name="Gohl D.M."/>
            <person name="Silverstein K.A.T."/>
            <person name="Koren S."/>
            <person name="Bechman K.B."/>
            <person name="Herman A."/>
            <person name="Abrahante J.E."/>
            <person name="Garbe J."/>
        </authorList>
    </citation>
    <scope>NUCLEOTIDE SEQUENCE</scope>
    <source>
        <strain evidence="9">Duluth1</strain>
        <tissue evidence="9">Whole animal</tissue>
    </source>
</reference>
<dbReference type="SUPFAM" id="SSF54631">
    <property type="entry name" value="CBS-domain pair"/>
    <property type="match status" value="1"/>
</dbReference>
<dbReference type="Pfam" id="PF25562">
    <property type="entry name" value="CNBH_CNNM2_C"/>
    <property type="match status" value="1"/>
</dbReference>
<comment type="caution">
    <text evidence="9">The sequence shown here is derived from an EMBL/GenBank/DDBJ whole genome shotgun (WGS) entry which is preliminary data.</text>
</comment>
<keyword evidence="7" id="KW-0129">CBS domain</keyword>
<dbReference type="GO" id="GO:0022857">
    <property type="term" value="F:transmembrane transporter activity"/>
    <property type="evidence" value="ECO:0007669"/>
    <property type="project" value="TreeGrafter"/>
</dbReference>
<dbReference type="GO" id="GO:0008340">
    <property type="term" value="P:determination of adult lifespan"/>
    <property type="evidence" value="ECO:0007669"/>
    <property type="project" value="UniProtKB-ARBA"/>
</dbReference>
<protein>
    <recommendedName>
        <fullName evidence="8">CBS domain-containing protein</fullName>
    </recommendedName>
</protein>
<dbReference type="PROSITE" id="PS51371">
    <property type="entry name" value="CBS"/>
    <property type="match status" value="1"/>
</dbReference>
<evidence type="ECO:0000256" key="1">
    <source>
        <dbReference type="ARBA" id="ARBA00004141"/>
    </source>
</evidence>
<dbReference type="InterPro" id="IPR014710">
    <property type="entry name" value="RmlC-like_jellyroll"/>
</dbReference>
<sequence length="471" mass="53698">MTPIEDVFMLDYNDILSFETMSEIMKKGYSRIPVYENSKQNIVALLNIKDLALIDPDDNTPLKTICKYYQHHLLFVFDDHKLDQMLQDFRQGHSHMAIVRCVITTGPGDPYYETLGVVTLEDVIEEIIQSEILDETDTLVDNKKKMPRMLPRQDFSAFNQSEDDNRHILPPQMSVAAFQFLSTSVELFGEKNISDNILKKLIKQNIVVEMNEQKHKEQFLYKEGVPCDYFVLILQGHVEVSIGKENLVFLGGPFTYYGVNALKVSDMILNPQNSSDSIYVKYEPYIPDFSLKAVDNILFLRIKRTHYIVARRATLMGRHEQDSTKEDETFTAEWKHATSIHRNQHKVDASIEVHEPVFSIENIGEQEKPASFSSNWTPLPSTANITGMIQRTDSKDSGWSFPNSEKPELDLDLTSKDTEIGGDKHASKGDEQKCATVKYVKDNKVLSFHDNGDGEVAIEISAESTPLVTKM</sequence>
<dbReference type="Gene3D" id="2.60.120.10">
    <property type="entry name" value="Jelly Rolls"/>
    <property type="match status" value="1"/>
</dbReference>
<dbReference type="GO" id="GO:0040018">
    <property type="term" value="P:positive regulation of multicellular organism growth"/>
    <property type="evidence" value="ECO:0007669"/>
    <property type="project" value="UniProtKB-ARBA"/>
</dbReference>
<keyword evidence="5" id="KW-1133">Transmembrane helix</keyword>
<keyword evidence="3" id="KW-0812">Transmembrane</keyword>
<evidence type="ECO:0000256" key="7">
    <source>
        <dbReference type="PROSITE-ProRule" id="PRU00703"/>
    </source>
</evidence>
<gene>
    <name evidence="9" type="ORF">DPMN_059756</name>
</gene>
<evidence type="ECO:0000256" key="5">
    <source>
        <dbReference type="ARBA" id="ARBA00022989"/>
    </source>
</evidence>
<dbReference type="PANTHER" id="PTHR12064:SF94">
    <property type="entry name" value="UNEXTENDED PROTEIN"/>
    <property type="match status" value="1"/>
</dbReference>
<organism evidence="9 10">
    <name type="scientific">Dreissena polymorpha</name>
    <name type="common">Zebra mussel</name>
    <name type="synonym">Mytilus polymorpha</name>
    <dbReference type="NCBI Taxonomy" id="45954"/>
    <lineage>
        <taxon>Eukaryota</taxon>
        <taxon>Metazoa</taxon>
        <taxon>Spiralia</taxon>
        <taxon>Lophotrochozoa</taxon>
        <taxon>Mollusca</taxon>
        <taxon>Bivalvia</taxon>
        <taxon>Autobranchia</taxon>
        <taxon>Heteroconchia</taxon>
        <taxon>Euheterodonta</taxon>
        <taxon>Imparidentia</taxon>
        <taxon>Neoheterodontei</taxon>
        <taxon>Myida</taxon>
        <taxon>Dreissenoidea</taxon>
        <taxon>Dreissenidae</taxon>
        <taxon>Dreissena</taxon>
    </lineage>
</organism>
<feature type="domain" description="CBS" evidence="8">
    <location>
        <begin position="1"/>
        <end position="62"/>
    </location>
</feature>
<proteinExistence type="inferred from homology"/>
<dbReference type="EMBL" id="JAIWYP010000013">
    <property type="protein sequence ID" value="KAH3717017.1"/>
    <property type="molecule type" value="Genomic_DNA"/>
</dbReference>
<evidence type="ECO:0000256" key="4">
    <source>
        <dbReference type="ARBA" id="ARBA00022737"/>
    </source>
</evidence>
<accession>A0A9D4HFD6</accession>
<keyword evidence="4" id="KW-0677">Repeat</keyword>
<name>A0A9D4HFD6_DREPO</name>
<dbReference type="AlphaFoldDB" id="A0A9D4HFD6"/>
<dbReference type="GO" id="GO:0005886">
    <property type="term" value="C:plasma membrane"/>
    <property type="evidence" value="ECO:0007669"/>
    <property type="project" value="TreeGrafter"/>
</dbReference>
<keyword evidence="10" id="KW-1185">Reference proteome</keyword>
<evidence type="ECO:0000256" key="6">
    <source>
        <dbReference type="ARBA" id="ARBA00023136"/>
    </source>
</evidence>
<dbReference type="InterPro" id="IPR044751">
    <property type="entry name" value="Ion_transp-like_CBS"/>
</dbReference>
<evidence type="ECO:0000259" key="8">
    <source>
        <dbReference type="PROSITE" id="PS51371"/>
    </source>
</evidence>